<proteinExistence type="predicted"/>
<accession>A0ABQ1CQ33</accession>
<dbReference type="EMBL" id="BLLN01000003">
    <property type="protein sequence ID" value="GFH72228.1"/>
    <property type="molecule type" value="Genomic_DNA"/>
</dbReference>
<dbReference type="Proteomes" id="UP000472710">
    <property type="component" value="Unassembled WGS sequence"/>
</dbReference>
<evidence type="ECO:0000313" key="1">
    <source>
        <dbReference type="EMBL" id="GFH72228.1"/>
    </source>
</evidence>
<organism evidence="1 2">
    <name type="scientific">Streptomyces diastaticus subsp. diastaticus</name>
    <dbReference type="NCBI Taxonomy" id="68040"/>
    <lineage>
        <taxon>Bacteria</taxon>
        <taxon>Bacillati</taxon>
        <taxon>Actinomycetota</taxon>
        <taxon>Actinomycetes</taxon>
        <taxon>Kitasatosporales</taxon>
        <taxon>Streptomycetaceae</taxon>
        <taxon>Streptomyces</taxon>
        <taxon>Streptomyces diastaticus group</taxon>
    </lineage>
</organism>
<name>A0ABQ1CQ33_STRDI</name>
<comment type="caution">
    <text evidence="1">The sequence shown here is derived from an EMBL/GenBank/DDBJ whole genome shotgun (WGS) entry which is preliminary data.</text>
</comment>
<sequence>MRDLRSGRETYVKAWDRAALRPVTLKTLSEDTAATGSRPFPGG</sequence>
<reference evidence="1 2" key="1">
    <citation type="submission" date="2020-02" db="EMBL/GenBank/DDBJ databases">
        <title>Whole genome shotgun sequence of Streptomyces diastaticus subsp. diastaticus NBRC 13412.</title>
        <authorList>
            <person name="Ichikawa N."/>
            <person name="Komaki H."/>
            <person name="Tamura T."/>
        </authorList>
    </citation>
    <scope>NUCLEOTIDE SEQUENCE [LARGE SCALE GENOMIC DNA]</scope>
    <source>
        <strain evidence="1 2">NBRC 13412</strain>
    </source>
</reference>
<evidence type="ECO:0000313" key="2">
    <source>
        <dbReference type="Proteomes" id="UP000472710"/>
    </source>
</evidence>
<protein>
    <submittedName>
        <fullName evidence="1">Uncharacterized protein</fullName>
    </submittedName>
</protein>
<gene>
    <name evidence="1" type="ORF">Sdia_29960</name>
</gene>
<keyword evidence="2" id="KW-1185">Reference proteome</keyword>